<dbReference type="CDD" id="cd05289">
    <property type="entry name" value="MDR_like_2"/>
    <property type="match status" value="1"/>
</dbReference>
<dbReference type="SUPFAM" id="SSF51735">
    <property type="entry name" value="NAD(P)-binding Rossmann-fold domains"/>
    <property type="match status" value="1"/>
</dbReference>
<dbReference type="SUPFAM" id="SSF50129">
    <property type="entry name" value="GroES-like"/>
    <property type="match status" value="1"/>
</dbReference>
<dbReference type="EMBL" id="MUMY01000025">
    <property type="protein sequence ID" value="ONM46412.1"/>
    <property type="molecule type" value="Genomic_DNA"/>
</dbReference>
<dbReference type="Pfam" id="PF08240">
    <property type="entry name" value="ADH_N"/>
    <property type="match status" value="1"/>
</dbReference>
<dbReference type="AlphaFoldDB" id="A0A1V2TA73"/>
<organism evidence="4 5">
    <name type="scientific">Nocardia donostiensis</name>
    <dbReference type="NCBI Taxonomy" id="1538463"/>
    <lineage>
        <taxon>Bacteria</taxon>
        <taxon>Bacillati</taxon>
        <taxon>Actinomycetota</taxon>
        <taxon>Actinomycetes</taxon>
        <taxon>Mycobacteriales</taxon>
        <taxon>Nocardiaceae</taxon>
        <taxon>Nocardia</taxon>
    </lineage>
</organism>
<evidence type="ECO:0000313" key="4">
    <source>
        <dbReference type="EMBL" id="ONM46412.1"/>
    </source>
</evidence>
<dbReference type="Gene3D" id="3.90.180.10">
    <property type="entry name" value="Medium-chain alcohol dehydrogenases, catalytic domain"/>
    <property type="match status" value="1"/>
</dbReference>
<dbReference type="STRING" id="1538463.B0T36_05920"/>
<dbReference type="GO" id="GO:0016651">
    <property type="term" value="F:oxidoreductase activity, acting on NAD(P)H"/>
    <property type="evidence" value="ECO:0007669"/>
    <property type="project" value="TreeGrafter"/>
</dbReference>
<keyword evidence="2" id="KW-0560">Oxidoreductase</keyword>
<keyword evidence="1" id="KW-0521">NADP</keyword>
<comment type="caution">
    <text evidence="4">The sequence shown here is derived from an EMBL/GenBank/DDBJ whole genome shotgun (WGS) entry which is preliminary data.</text>
</comment>
<dbReference type="InterPro" id="IPR036291">
    <property type="entry name" value="NAD(P)-bd_dom_sf"/>
</dbReference>
<dbReference type="InterPro" id="IPR011032">
    <property type="entry name" value="GroES-like_sf"/>
</dbReference>
<dbReference type="Proteomes" id="UP000188836">
    <property type="component" value="Unassembled WGS sequence"/>
</dbReference>
<evidence type="ECO:0000313" key="5">
    <source>
        <dbReference type="Proteomes" id="UP000188836"/>
    </source>
</evidence>
<dbReference type="OrthoDB" id="9801186at2"/>
<evidence type="ECO:0000256" key="1">
    <source>
        <dbReference type="ARBA" id="ARBA00022857"/>
    </source>
</evidence>
<dbReference type="InterPro" id="IPR020843">
    <property type="entry name" value="ER"/>
</dbReference>
<feature type="domain" description="Enoyl reductase (ER)" evidence="3">
    <location>
        <begin position="10"/>
        <end position="300"/>
    </location>
</feature>
<accession>A0A1V2TA73</accession>
<protein>
    <submittedName>
        <fullName evidence="4">Alcohol dehydrogenase</fullName>
    </submittedName>
</protein>
<reference evidence="4 5" key="1">
    <citation type="journal article" date="2016" name="Antonie Van Leeuwenhoek">
        <title>Nocardia donostiensis sp. nov., isolated from human respiratory specimens.</title>
        <authorList>
            <person name="Ercibengoa M."/>
            <person name="Bell M."/>
            <person name="Marimon J.M."/>
            <person name="Humrighouse B."/>
            <person name="Klenk H.P."/>
            <person name="Potter G."/>
            <person name="Perez-Trallero E."/>
        </authorList>
    </citation>
    <scope>NUCLEOTIDE SEQUENCE [LARGE SCALE GENOMIC DNA]</scope>
    <source>
        <strain evidence="4 5">X1655</strain>
    </source>
</reference>
<sequence length="303" mass="31857">MKAAAINSYGGPEVVQLLEVETPQAGPGQIRVRVKAAGIQPFDCAVRRGLTLPGQDPSFPRKIGNDFAGFVDQVGRGVTGFAVGDEVLGWALLASHAEYVVVPVEQVATKPSQMPWEDAGAFSASAQTADTAIEELKIRADDTILIHAAAGGVGTMAVQVAVLLGATVIGTASPHNHDYLRSLGALPVAYGDGLVERVRESAPSGITAALDSIGGAALDVSLELVADRGRIGTLTDFHRADELGILAISTQRSAERLAKLTGWYAERKLRVEISRVFPLARAAEAHREMETGHVRGKVAIVVD</sequence>
<dbReference type="InterPro" id="IPR013154">
    <property type="entry name" value="ADH-like_N"/>
</dbReference>
<keyword evidence="5" id="KW-1185">Reference proteome</keyword>
<dbReference type="RefSeq" id="WP_077120947.1">
    <property type="nucleotide sequence ID" value="NZ_LOKT01000003.1"/>
</dbReference>
<evidence type="ECO:0000259" key="3">
    <source>
        <dbReference type="SMART" id="SM00829"/>
    </source>
</evidence>
<gene>
    <name evidence="4" type="ORF">B0T46_23200</name>
</gene>
<dbReference type="GO" id="GO:0070402">
    <property type="term" value="F:NADPH binding"/>
    <property type="evidence" value="ECO:0007669"/>
    <property type="project" value="TreeGrafter"/>
</dbReference>
<name>A0A1V2TA73_9NOCA</name>
<proteinExistence type="predicted"/>
<evidence type="ECO:0000256" key="2">
    <source>
        <dbReference type="ARBA" id="ARBA00023002"/>
    </source>
</evidence>
<dbReference type="PANTHER" id="PTHR48106">
    <property type="entry name" value="QUINONE OXIDOREDUCTASE PIG3-RELATED"/>
    <property type="match status" value="1"/>
</dbReference>
<dbReference type="SMART" id="SM00829">
    <property type="entry name" value="PKS_ER"/>
    <property type="match status" value="1"/>
</dbReference>
<dbReference type="Pfam" id="PF13602">
    <property type="entry name" value="ADH_zinc_N_2"/>
    <property type="match status" value="1"/>
</dbReference>
<dbReference type="Gene3D" id="3.40.50.720">
    <property type="entry name" value="NAD(P)-binding Rossmann-like Domain"/>
    <property type="match status" value="1"/>
</dbReference>